<name>A0ABT6Q1D1_9PROT</name>
<dbReference type="EMBL" id="JASBAO010000001">
    <property type="protein sequence ID" value="MDI2090922.1"/>
    <property type="molecule type" value="Genomic_DNA"/>
</dbReference>
<keyword evidence="2" id="KW-1185">Reference proteome</keyword>
<dbReference type="RefSeq" id="WP_281448041.1">
    <property type="nucleotide sequence ID" value="NZ_JASBAO010000001.1"/>
</dbReference>
<proteinExistence type="predicted"/>
<accession>A0ABT6Q1D1</accession>
<gene>
    <name evidence="1" type="ORF">QJV27_05980</name>
</gene>
<evidence type="ECO:0000313" key="2">
    <source>
        <dbReference type="Proteomes" id="UP001431634"/>
    </source>
</evidence>
<evidence type="ECO:0000313" key="1">
    <source>
        <dbReference type="EMBL" id="MDI2090922.1"/>
    </source>
</evidence>
<dbReference type="Proteomes" id="UP001431634">
    <property type="component" value="Unassembled WGS sequence"/>
</dbReference>
<comment type="caution">
    <text evidence="1">The sequence shown here is derived from an EMBL/GenBank/DDBJ whole genome shotgun (WGS) entry which is preliminary data.</text>
</comment>
<organism evidence="1 2">
    <name type="scientific">Commensalibacter oyaizuii</name>
    <dbReference type="NCBI Taxonomy" id="3043873"/>
    <lineage>
        <taxon>Bacteria</taxon>
        <taxon>Pseudomonadati</taxon>
        <taxon>Pseudomonadota</taxon>
        <taxon>Alphaproteobacteria</taxon>
        <taxon>Acetobacterales</taxon>
        <taxon>Acetobacteraceae</taxon>
    </lineage>
</organism>
<reference evidence="1" key="1">
    <citation type="submission" date="2023-05" db="EMBL/GenBank/DDBJ databases">
        <title>Whole genome sequence of Commensalibacter sp.</title>
        <authorList>
            <person name="Charoenyingcharoen P."/>
            <person name="Yukphan P."/>
        </authorList>
    </citation>
    <scope>NUCLEOTIDE SEQUENCE</scope>
    <source>
        <strain evidence="1">TBRC 16381</strain>
    </source>
</reference>
<sequence>MSKNAVKGTDIMKNSWILLSLIIILSSIEPVLAKNFQATSCYGYLTELVRSSNFPFRGIKKNEISLIIDDDKGDMISAQVGYDQKRIKPDMNSFVLIGWIKYDIIHHVLWNNSADLNEHPVKLKFNRNHVIRFEKCRQLRNVNQK</sequence>
<protein>
    <submittedName>
        <fullName evidence="1">Uncharacterized protein</fullName>
    </submittedName>
</protein>